<dbReference type="SUPFAM" id="SSF57850">
    <property type="entry name" value="RING/U-box"/>
    <property type="match status" value="1"/>
</dbReference>
<dbReference type="STRING" id="2015173.A0A026WHD5"/>
<keyword evidence="5" id="KW-1133">Transmembrane helix</keyword>
<evidence type="ECO:0000259" key="6">
    <source>
        <dbReference type="PROSITE" id="PS50089"/>
    </source>
</evidence>
<keyword evidence="9" id="KW-1185">Reference proteome</keyword>
<dbReference type="PROSITE" id="PS00518">
    <property type="entry name" value="ZF_RING_1"/>
    <property type="match status" value="1"/>
</dbReference>
<proteinExistence type="predicted"/>
<evidence type="ECO:0000313" key="8">
    <source>
        <dbReference type="EMBL" id="RLU25850.1"/>
    </source>
</evidence>
<keyword evidence="5" id="KW-0472">Membrane</keyword>
<organism evidence="7 9">
    <name type="scientific">Ooceraea biroi</name>
    <name type="common">Clonal raider ant</name>
    <name type="synonym">Cerapachys biroi</name>
    <dbReference type="NCBI Taxonomy" id="2015173"/>
    <lineage>
        <taxon>Eukaryota</taxon>
        <taxon>Metazoa</taxon>
        <taxon>Ecdysozoa</taxon>
        <taxon>Arthropoda</taxon>
        <taxon>Hexapoda</taxon>
        <taxon>Insecta</taxon>
        <taxon>Pterygota</taxon>
        <taxon>Neoptera</taxon>
        <taxon>Endopterygota</taxon>
        <taxon>Hymenoptera</taxon>
        <taxon>Apocrita</taxon>
        <taxon>Aculeata</taxon>
        <taxon>Formicoidea</taxon>
        <taxon>Formicidae</taxon>
        <taxon>Dorylinae</taxon>
        <taxon>Ooceraea</taxon>
    </lineage>
</organism>
<evidence type="ECO:0000256" key="4">
    <source>
        <dbReference type="PROSITE-ProRule" id="PRU00175"/>
    </source>
</evidence>
<dbReference type="InterPro" id="IPR017907">
    <property type="entry name" value="Znf_RING_CS"/>
</dbReference>
<dbReference type="Proteomes" id="UP000279307">
    <property type="component" value="Chromosome 2"/>
</dbReference>
<reference evidence="7 9" key="1">
    <citation type="journal article" date="2014" name="Curr. Biol.">
        <title>The genome of the clonal raider ant Cerapachys biroi.</title>
        <authorList>
            <person name="Oxley P.R."/>
            <person name="Ji L."/>
            <person name="Fetter-Pruneda I."/>
            <person name="McKenzie S.K."/>
            <person name="Li C."/>
            <person name="Hu H."/>
            <person name="Zhang G."/>
            <person name="Kronauer D.J."/>
        </authorList>
    </citation>
    <scope>NUCLEOTIDE SEQUENCE [LARGE SCALE GENOMIC DNA]</scope>
</reference>
<reference evidence="8" key="2">
    <citation type="journal article" date="2018" name="Genome Res.">
        <title>The genomic architecture and molecular evolution of ant odorant receptors.</title>
        <authorList>
            <person name="McKenzie S.K."/>
            <person name="Kronauer D.J.C."/>
        </authorList>
    </citation>
    <scope>NUCLEOTIDE SEQUENCE [LARGE SCALE GENOMIC DNA]</scope>
    <source>
        <strain evidence="8">Clonal line C1</strain>
    </source>
</reference>
<dbReference type="InterPro" id="IPR018957">
    <property type="entry name" value="Znf_C3HC4_RING-type"/>
</dbReference>
<dbReference type="EMBL" id="KK107207">
    <property type="protein sequence ID" value="EZA55440.1"/>
    <property type="molecule type" value="Genomic_DNA"/>
</dbReference>
<feature type="domain" description="RING-type" evidence="6">
    <location>
        <begin position="116"/>
        <end position="159"/>
    </location>
</feature>
<dbReference type="GO" id="GO:0008270">
    <property type="term" value="F:zinc ion binding"/>
    <property type="evidence" value="ECO:0007669"/>
    <property type="project" value="UniProtKB-KW"/>
</dbReference>
<evidence type="ECO:0000256" key="3">
    <source>
        <dbReference type="ARBA" id="ARBA00022833"/>
    </source>
</evidence>
<keyword evidence="2 4" id="KW-0863">Zinc-finger</keyword>
<dbReference type="InterPro" id="IPR001841">
    <property type="entry name" value="Znf_RING"/>
</dbReference>
<evidence type="ECO:0000256" key="5">
    <source>
        <dbReference type="SAM" id="Phobius"/>
    </source>
</evidence>
<dbReference type="SMART" id="SM00184">
    <property type="entry name" value="RING"/>
    <property type="match status" value="1"/>
</dbReference>
<evidence type="ECO:0000313" key="9">
    <source>
        <dbReference type="Proteomes" id="UP000053097"/>
    </source>
</evidence>
<evidence type="ECO:0000313" key="7">
    <source>
        <dbReference type="EMBL" id="EZA55440.1"/>
    </source>
</evidence>
<dbReference type="Proteomes" id="UP000053097">
    <property type="component" value="Unassembled WGS sequence"/>
</dbReference>
<dbReference type="PANTHER" id="PTHR22894:SF5">
    <property type="entry name" value="RING-TYPE DOMAIN-CONTAINING PROTEIN"/>
    <property type="match status" value="1"/>
</dbReference>
<feature type="transmembrane region" description="Helical" evidence="5">
    <location>
        <begin position="14"/>
        <end position="33"/>
    </location>
</feature>
<keyword evidence="3" id="KW-0862">Zinc</keyword>
<dbReference type="PANTHER" id="PTHR22894">
    <property type="entry name" value="RING-TYPE DOMAIN-CONTAINING PROTEIN"/>
    <property type="match status" value="1"/>
</dbReference>
<dbReference type="PROSITE" id="PS50089">
    <property type="entry name" value="ZF_RING_2"/>
    <property type="match status" value="1"/>
</dbReference>
<protein>
    <submittedName>
        <fullName evidence="7">Tripartite motif-containing protein</fullName>
    </submittedName>
</protein>
<sequence>MSPSVAPVSGWKGYALRITVLAIGVFGIYYALLCRRKGSSGGKWNLQKNRKTAVESESRDANTEIKEIKYHRFFNRNFRGVREMYIVKRAPEGYSIYFRFRGSDDRPLVTYNDEICPICLGAPEIGVKASCGHLLCAECLANYCDVTIKPAPLPCPLCRAPLNSIALACDYAIPSPKTLDPNAMMITQDWIREYNNRSLITSVRPLPMSRLTFFINILILFLIVGLIAARLQILAEI</sequence>
<dbReference type="Gene3D" id="3.30.40.10">
    <property type="entry name" value="Zinc/RING finger domain, C3HC4 (zinc finger)"/>
    <property type="match status" value="1"/>
</dbReference>
<dbReference type="InterPro" id="IPR013083">
    <property type="entry name" value="Znf_RING/FYVE/PHD"/>
</dbReference>
<evidence type="ECO:0000256" key="1">
    <source>
        <dbReference type="ARBA" id="ARBA00022723"/>
    </source>
</evidence>
<dbReference type="OrthoDB" id="7673528at2759"/>
<dbReference type="InterPro" id="IPR038896">
    <property type="entry name" value="RNF170"/>
</dbReference>
<dbReference type="EMBL" id="QOIP01000002">
    <property type="protein sequence ID" value="RLU25850.1"/>
    <property type="molecule type" value="Genomic_DNA"/>
</dbReference>
<reference evidence="8" key="3">
    <citation type="submission" date="2018-07" db="EMBL/GenBank/DDBJ databases">
        <authorList>
            <person name="Mckenzie S.K."/>
            <person name="Kronauer D.J.C."/>
        </authorList>
    </citation>
    <scope>NUCLEOTIDE SEQUENCE</scope>
    <source>
        <strain evidence="8">Clonal line C1</strain>
    </source>
</reference>
<dbReference type="AlphaFoldDB" id="A0A026WHD5"/>
<evidence type="ECO:0000256" key="2">
    <source>
        <dbReference type="ARBA" id="ARBA00022771"/>
    </source>
</evidence>
<dbReference type="GO" id="GO:0005634">
    <property type="term" value="C:nucleus"/>
    <property type="evidence" value="ECO:0007669"/>
    <property type="project" value="UniProtKB-ARBA"/>
</dbReference>
<keyword evidence="5" id="KW-0812">Transmembrane</keyword>
<feature type="transmembrane region" description="Helical" evidence="5">
    <location>
        <begin position="213"/>
        <end position="233"/>
    </location>
</feature>
<dbReference type="Pfam" id="PF00097">
    <property type="entry name" value="zf-C3HC4"/>
    <property type="match status" value="1"/>
</dbReference>
<dbReference type="GO" id="GO:0061630">
    <property type="term" value="F:ubiquitin protein ligase activity"/>
    <property type="evidence" value="ECO:0007669"/>
    <property type="project" value="InterPro"/>
</dbReference>
<keyword evidence="1" id="KW-0479">Metal-binding</keyword>
<name>A0A026WHD5_OOCBI</name>
<gene>
    <name evidence="8" type="ORF">DMN91_002011</name>
    <name evidence="7" type="ORF">X777_04401</name>
</gene>
<accession>A0A026WHD5</accession>
<dbReference type="OMA" id="ECLANYC"/>